<dbReference type="AlphaFoldDB" id="A0A919UDE9"/>
<dbReference type="GO" id="GO:0005886">
    <property type="term" value="C:plasma membrane"/>
    <property type="evidence" value="ECO:0007669"/>
    <property type="project" value="TreeGrafter"/>
</dbReference>
<evidence type="ECO:0000256" key="3">
    <source>
        <dbReference type="ARBA" id="ARBA00022692"/>
    </source>
</evidence>
<dbReference type="RefSeq" id="WP_203849299.1">
    <property type="nucleotide sequence ID" value="NZ_BAAAVW010000018.1"/>
</dbReference>
<feature type="transmembrane region" description="Helical" evidence="6">
    <location>
        <begin position="32"/>
        <end position="53"/>
    </location>
</feature>
<keyword evidence="5 6" id="KW-0472">Membrane</keyword>
<evidence type="ECO:0000313" key="8">
    <source>
        <dbReference type="EMBL" id="GIG47590.1"/>
    </source>
</evidence>
<keyword evidence="4 6" id="KW-1133">Transmembrane helix</keyword>
<dbReference type="InterPro" id="IPR007267">
    <property type="entry name" value="GtrA_DPMS_TM"/>
</dbReference>
<evidence type="ECO:0000256" key="4">
    <source>
        <dbReference type="ARBA" id="ARBA00022989"/>
    </source>
</evidence>
<comment type="subcellular location">
    <subcellularLocation>
        <location evidence="1">Membrane</location>
        <topology evidence="1">Multi-pass membrane protein</topology>
    </subcellularLocation>
</comment>
<feature type="transmembrane region" description="Helical" evidence="6">
    <location>
        <begin position="121"/>
        <end position="141"/>
    </location>
</feature>
<name>A0A919UDE9_9ACTN</name>
<evidence type="ECO:0000313" key="9">
    <source>
        <dbReference type="Proteomes" id="UP000660611"/>
    </source>
</evidence>
<evidence type="ECO:0000259" key="7">
    <source>
        <dbReference type="Pfam" id="PF04138"/>
    </source>
</evidence>
<comment type="caution">
    <text evidence="8">The sequence shown here is derived from an EMBL/GenBank/DDBJ whole genome shotgun (WGS) entry which is preliminary data.</text>
</comment>
<accession>A0A919UDE9</accession>
<dbReference type="PANTHER" id="PTHR38459:SF1">
    <property type="entry name" value="PROPHAGE BACTOPRENOL-LINKED GLUCOSE TRANSLOCASE HOMOLOG"/>
    <property type="match status" value="1"/>
</dbReference>
<protein>
    <recommendedName>
        <fullName evidence="7">GtrA/DPMS transmembrane domain-containing protein</fullName>
    </recommendedName>
</protein>
<feature type="transmembrane region" description="Helical" evidence="6">
    <location>
        <begin position="90"/>
        <end position="115"/>
    </location>
</feature>
<feature type="transmembrane region" description="Helical" evidence="6">
    <location>
        <begin position="59"/>
        <end position="78"/>
    </location>
</feature>
<gene>
    <name evidence="8" type="ORF">Dsi01nite_056310</name>
</gene>
<evidence type="ECO:0000256" key="2">
    <source>
        <dbReference type="ARBA" id="ARBA00009399"/>
    </source>
</evidence>
<dbReference type="PANTHER" id="PTHR38459">
    <property type="entry name" value="PROPHAGE BACTOPRENOL-LINKED GLUCOSE TRANSLOCASE HOMOLOG"/>
    <property type="match status" value="1"/>
</dbReference>
<feature type="domain" description="GtrA/DPMS transmembrane" evidence="7">
    <location>
        <begin position="31"/>
        <end position="147"/>
    </location>
</feature>
<sequence length="149" mass="16589">MTKTLDAAAAPASRSWPVRTAVALYNDRRVRYLAVGGVSAVSYYGFFAAAYLLTRDHVHYLLLTIIANLVCAVVTFPLQRHFVFQSTGPVISGFLRFYVICLWALGFTLFGLPLLVEVCHVPVLIAQLVLIVAAPVVNYQLSKLWAFRR</sequence>
<dbReference type="Proteomes" id="UP000660611">
    <property type="component" value="Unassembled WGS sequence"/>
</dbReference>
<keyword evidence="3 6" id="KW-0812">Transmembrane</keyword>
<dbReference type="GO" id="GO:0000271">
    <property type="term" value="P:polysaccharide biosynthetic process"/>
    <property type="evidence" value="ECO:0007669"/>
    <property type="project" value="InterPro"/>
</dbReference>
<proteinExistence type="inferred from homology"/>
<comment type="similarity">
    <text evidence="2">Belongs to the GtrA family.</text>
</comment>
<evidence type="ECO:0000256" key="1">
    <source>
        <dbReference type="ARBA" id="ARBA00004141"/>
    </source>
</evidence>
<keyword evidence="9" id="KW-1185">Reference proteome</keyword>
<reference evidence="8" key="1">
    <citation type="submission" date="2021-01" db="EMBL/GenBank/DDBJ databases">
        <title>Whole genome shotgun sequence of Dactylosporangium siamense NBRC 106093.</title>
        <authorList>
            <person name="Komaki H."/>
            <person name="Tamura T."/>
        </authorList>
    </citation>
    <scope>NUCLEOTIDE SEQUENCE</scope>
    <source>
        <strain evidence="8">NBRC 106093</strain>
    </source>
</reference>
<dbReference type="Pfam" id="PF04138">
    <property type="entry name" value="GtrA_DPMS_TM"/>
    <property type="match status" value="1"/>
</dbReference>
<evidence type="ECO:0000256" key="5">
    <source>
        <dbReference type="ARBA" id="ARBA00023136"/>
    </source>
</evidence>
<evidence type="ECO:0000256" key="6">
    <source>
        <dbReference type="SAM" id="Phobius"/>
    </source>
</evidence>
<dbReference type="InterPro" id="IPR051401">
    <property type="entry name" value="GtrA_CellWall_Glycosyl"/>
</dbReference>
<dbReference type="EMBL" id="BONQ01000083">
    <property type="protein sequence ID" value="GIG47590.1"/>
    <property type="molecule type" value="Genomic_DNA"/>
</dbReference>
<organism evidence="8 9">
    <name type="scientific">Dactylosporangium siamense</name>
    <dbReference type="NCBI Taxonomy" id="685454"/>
    <lineage>
        <taxon>Bacteria</taxon>
        <taxon>Bacillati</taxon>
        <taxon>Actinomycetota</taxon>
        <taxon>Actinomycetes</taxon>
        <taxon>Micromonosporales</taxon>
        <taxon>Micromonosporaceae</taxon>
        <taxon>Dactylosporangium</taxon>
    </lineage>
</organism>